<evidence type="ECO:0000313" key="3">
    <source>
        <dbReference type="Proteomes" id="UP000679008"/>
    </source>
</evidence>
<evidence type="ECO:0000313" key="2">
    <source>
        <dbReference type="EMBL" id="MBQ0909039.1"/>
    </source>
</evidence>
<protein>
    <submittedName>
        <fullName evidence="2">GyrI-like domain-containing protein</fullName>
    </submittedName>
</protein>
<dbReference type="InterPro" id="IPR053182">
    <property type="entry name" value="YobU-like_regulator"/>
</dbReference>
<dbReference type="InterPro" id="IPR010499">
    <property type="entry name" value="AraC_E-bd"/>
</dbReference>
<organism evidence="2 3">
    <name type="scientific">Flavobacterium erciyesense</name>
    <dbReference type="NCBI Taxonomy" id="2825842"/>
    <lineage>
        <taxon>Bacteria</taxon>
        <taxon>Pseudomonadati</taxon>
        <taxon>Bacteroidota</taxon>
        <taxon>Flavobacteriia</taxon>
        <taxon>Flavobacteriales</taxon>
        <taxon>Flavobacteriaceae</taxon>
        <taxon>Flavobacterium</taxon>
    </lineage>
</organism>
<dbReference type="PANTHER" id="PTHR36444:SF2">
    <property type="entry name" value="TRANSCRIPTIONAL REGULATOR PROTEIN YOBU-RELATED"/>
    <property type="match status" value="1"/>
</dbReference>
<dbReference type="PANTHER" id="PTHR36444">
    <property type="entry name" value="TRANSCRIPTIONAL REGULATOR PROTEIN YOBU-RELATED"/>
    <property type="match status" value="1"/>
</dbReference>
<accession>A0ABS5D4U0</accession>
<dbReference type="Proteomes" id="UP000679008">
    <property type="component" value="Unassembled WGS sequence"/>
</dbReference>
<proteinExistence type="predicted"/>
<name>A0ABS5D4U0_9FLAO</name>
<dbReference type="RefSeq" id="WP_210790250.1">
    <property type="nucleotide sequence ID" value="NZ_JAGPXB010000008.1"/>
</dbReference>
<feature type="domain" description="AraC effector-binding" evidence="1">
    <location>
        <begin position="1"/>
        <end position="157"/>
    </location>
</feature>
<sequence length="159" mass="18611">MNPTIISIPEKKCIGIRQDMSFADYKAHEVWQRFMPRRNEIENRLGQYFLSVQVTDAHFWSNFNPNSLFQKWAVAEVTDYSSLPQGMETITIRSGLYAVFIYKGDGTDTSAFFESIFTEWLPNSNYQLAHRPHFELLGEKYQRGNPDSQEEVYIPIELK</sequence>
<dbReference type="EMBL" id="JAGPXB010000008">
    <property type="protein sequence ID" value="MBQ0909039.1"/>
    <property type="molecule type" value="Genomic_DNA"/>
</dbReference>
<dbReference type="InterPro" id="IPR029442">
    <property type="entry name" value="GyrI-like"/>
</dbReference>
<dbReference type="Pfam" id="PF06445">
    <property type="entry name" value="GyrI-like"/>
    <property type="match status" value="1"/>
</dbReference>
<comment type="caution">
    <text evidence="2">The sequence shown here is derived from an EMBL/GenBank/DDBJ whole genome shotgun (WGS) entry which is preliminary data.</text>
</comment>
<evidence type="ECO:0000259" key="1">
    <source>
        <dbReference type="SMART" id="SM00871"/>
    </source>
</evidence>
<reference evidence="2 3" key="1">
    <citation type="submission" date="2021-04" db="EMBL/GenBank/DDBJ databases">
        <title>Description of novel Flavobacterium sp. F-328.</title>
        <authorList>
            <person name="Saticioglu I.B."/>
        </authorList>
    </citation>
    <scope>NUCLEOTIDE SEQUENCE [LARGE SCALE GENOMIC DNA]</scope>
    <source>
        <strain evidence="2 3">F-328</strain>
    </source>
</reference>
<keyword evidence="3" id="KW-1185">Reference proteome</keyword>
<dbReference type="SMART" id="SM00871">
    <property type="entry name" value="AraC_E_bind"/>
    <property type="match status" value="1"/>
</dbReference>
<dbReference type="InterPro" id="IPR011256">
    <property type="entry name" value="Reg_factor_effector_dom_sf"/>
</dbReference>
<dbReference type="Gene3D" id="3.20.80.10">
    <property type="entry name" value="Regulatory factor, effector binding domain"/>
    <property type="match status" value="1"/>
</dbReference>
<gene>
    <name evidence="2" type="ORF">KBJ98_10030</name>
</gene>
<dbReference type="SUPFAM" id="SSF55136">
    <property type="entry name" value="Probable bacterial effector-binding domain"/>
    <property type="match status" value="1"/>
</dbReference>